<dbReference type="AlphaFoldDB" id="A0A8S4BWP6"/>
<sequence>MSFKENNKISNAIDLNLIKDLLLGITKSTTLSSDRAQLSIEIEVQNPELVREALNSVTETEQLLQIFRENNLKLWIDRGVKKDNTIAGIPSIIVGAGLNRFFDIKEKYGSKEQLDYYLFQEDTEASPEIRIELFNRSLFGEPTVRYFPHGRTQNKSESVDQDIPKITDFVFQKSKEGGANDGGKEGGIYKRTGNTYLIKQENTRYGVSNHSNISEYLAGQIFAKIAPGYGAEIELISTLPGAVTPDQTGENVYVASKFFNNYKDLYVHAYESMDLPAPAVRPRNVGTINRRIFEQALARDNYKYYSGFPQAMVTSLLIADYDVHWGNIGVVSENGQNKMVRIDFGWAFKKLTPKLSPHSIIEHLPGLGPTNHFREYPNEMKITQEFADELKRVASFDLTECLESSFHTLKQFYGVEPLKEFAYSIGIEEPQVSTFHDKDKLSKVISTFLSDRLKNRQKEMQLFAVEIELSLCIDINKKDFDMKKVEEFVKNNPEYCKGIIEGYQATHLRTTESKNFFVELLEMLGIIKPLAKVLEAKIPAVIQEAMNIQGITHSPISKKGNNVSIY</sequence>
<dbReference type="InterPro" id="IPR040519">
    <property type="entry name" value="LepB_N"/>
</dbReference>
<dbReference type="Proteomes" id="UP000837675">
    <property type="component" value="Unassembled WGS sequence"/>
</dbReference>
<keyword evidence="3" id="KW-1185">Reference proteome</keyword>
<evidence type="ECO:0000259" key="1">
    <source>
        <dbReference type="Pfam" id="PF18640"/>
    </source>
</evidence>
<evidence type="ECO:0000313" key="3">
    <source>
        <dbReference type="Proteomes" id="UP000837675"/>
    </source>
</evidence>
<organism evidence="2 3">
    <name type="scientific">Hyalomma marginatum</name>
    <dbReference type="NCBI Taxonomy" id="34627"/>
    <lineage>
        <taxon>Eukaryota</taxon>
        <taxon>Metazoa</taxon>
        <taxon>Ecdysozoa</taxon>
        <taxon>Arthropoda</taxon>
        <taxon>Chelicerata</taxon>
        <taxon>Arachnida</taxon>
        <taxon>Acari</taxon>
        <taxon>Parasitiformes</taxon>
        <taxon>Ixodida</taxon>
        <taxon>Ixodoidea</taxon>
        <taxon>Ixodidae</taxon>
        <taxon>Hyalomminae</taxon>
        <taxon>Hyalomma</taxon>
    </lineage>
</organism>
<accession>A0A8S4BWP6</accession>
<dbReference type="Pfam" id="PF18640">
    <property type="entry name" value="LepB_N"/>
    <property type="match status" value="1"/>
</dbReference>
<protein>
    <recommendedName>
        <fullName evidence="1">LepB N-terminal domain-containing protein</fullName>
    </recommendedName>
</protein>
<comment type="caution">
    <text evidence="2">The sequence shown here is derived from an EMBL/GenBank/DDBJ whole genome shotgun (WGS) entry which is preliminary data.</text>
</comment>
<gene>
    <name evidence="2" type="ORF">MHYMCMPASI_00802</name>
</gene>
<name>A0A8S4BWP6_9ACAR</name>
<proteinExistence type="predicted"/>
<dbReference type="EMBL" id="CAJVAF010000307">
    <property type="protein sequence ID" value="CAG7594827.1"/>
    <property type="molecule type" value="Genomic_DNA"/>
</dbReference>
<feature type="domain" description="LepB N-terminal" evidence="1">
    <location>
        <begin position="303"/>
        <end position="460"/>
    </location>
</feature>
<evidence type="ECO:0000313" key="2">
    <source>
        <dbReference type="EMBL" id="CAG7594827.1"/>
    </source>
</evidence>
<reference evidence="2" key="1">
    <citation type="submission" date="2021-06" db="EMBL/GenBank/DDBJ databases">
        <authorList>
            <person name="Nardi T."/>
            <person name="Nardi T."/>
        </authorList>
    </citation>
    <scope>NUCLEOTIDE SEQUENCE</scope>
</reference>